<name>A0A6M3LYK8_9ZZZZ</name>
<evidence type="ECO:0000313" key="1">
    <source>
        <dbReference type="EMBL" id="QJA98744.1"/>
    </source>
</evidence>
<organism evidence="1">
    <name type="scientific">viral metagenome</name>
    <dbReference type="NCBI Taxonomy" id="1070528"/>
    <lineage>
        <taxon>unclassified sequences</taxon>
        <taxon>metagenomes</taxon>
        <taxon>organismal metagenomes</taxon>
    </lineage>
</organism>
<proteinExistence type="predicted"/>
<reference evidence="1" key="1">
    <citation type="submission" date="2020-03" db="EMBL/GenBank/DDBJ databases">
        <title>The deep terrestrial virosphere.</title>
        <authorList>
            <person name="Holmfeldt K."/>
            <person name="Nilsson E."/>
            <person name="Simone D."/>
            <person name="Lopez-Fernandez M."/>
            <person name="Wu X."/>
            <person name="de Brujin I."/>
            <person name="Lundin D."/>
            <person name="Andersson A."/>
            <person name="Bertilsson S."/>
            <person name="Dopson M."/>
        </authorList>
    </citation>
    <scope>NUCLEOTIDE SEQUENCE</scope>
    <source>
        <strain evidence="1">MM171A01610</strain>
    </source>
</reference>
<dbReference type="EMBL" id="MT143605">
    <property type="protein sequence ID" value="QJA98744.1"/>
    <property type="molecule type" value="Genomic_DNA"/>
</dbReference>
<dbReference type="AlphaFoldDB" id="A0A6M3LYK8"/>
<gene>
    <name evidence="1" type="ORF">MM171A01610_0007</name>
</gene>
<accession>A0A6M3LYK8</accession>
<protein>
    <submittedName>
        <fullName evidence="1">Uncharacterized protein</fullName>
    </submittedName>
</protein>
<sequence>MSEVRTKVKKVLFMVRREYYDDIVSGEKREEIRNPDKWQWLMGADPPKVAVFMCGKDRIHRRQITRIYLEDPAKVLGREPSYQGKQDLHYNWGGYPRRDCIVVELGDTYDVEGITRYMNEKIKKVMIKDPCPKCGTELEEDPEDSSEGYCPKCNYGWRFPRKEG</sequence>